<dbReference type="InParanoid" id="A0A0D0BPT6"/>
<protein>
    <submittedName>
        <fullName evidence="1">Uncharacterized protein</fullName>
    </submittedName>
</protein>
<dbReference type="AlphaFoldDB" id="A0A0D0BPT6"/>
<evidence type="ECO:0000313" key="1">
    <source>
        <dbReference type="EMBL" id="KIK47747.1"/>
    </source>
</evidence>
<organism evidence="1 2">
    <name type="scientific">Suillus luteus UH-Slu-Lm8-n1</name>
    <dbReference type="NCBI Taxonomy" id="930992"/>
    <lineage>
        <taxon>Eukaryota</taxon>
        <taxon>Fungi</taxon>
        <taxon>Dikarya</taxon>
        <taxon>Basidiomycota</taxon>
        <taxon>Agaricomycotina</taxon>
        <taxon>Agaricomycetes</taxon>
        <taxon>Agaricomycetidae</taxon>
        <taxon>Boletales</taxon>
        <taxon>Suillineae</taxon>
        <taxon>Suillaceae</taxon>
        <taxon>Suillus</taxon>
    </lineage>
</organism>
<gene>
    <name evidence="1" type="ORF">CY34DRAFT_799049</name>
</gene>
<name>A0A0D0BPT6_9AGAM</name>
<proteinExistence type="predicted"/>
<accession>A0A0D0BPT6</accession>
<dbReference type="EMBL" id="KN835144">
    <property type="protein sequence ID" value="KIK47747.1"/>
    <property type="molecule type" value="Genomic_DNA"/>
</dbReference>
<dbReference type="Proteomes" id="UP000054485">
    <property type="component" value="Unassembled WGS sequence"/>
</dbReference>
<dbReference type="OrthoDB" id="10523065at2759"/>
<evidence type="ECO:0000313" key="2">
    <source>
        <dbReference type="Proteomes" id="UP000054485"/>
    </source>
</evidence>
<keyword evidence="2" id="KW-1185">Reference proteome</keyword>
<reference evidence="1 2" key="1">
    <citation type="submission" date="2014-04" db="EMBL/GenBank/DDBJ databases">
        <authorList>
            <consortium name="DOE Joint Genome Institute"/>
            <person name="Kuo A."/>
            <person name="Ruytinx J."/>
            <person name="Rineau F."/>
            <person name="Colpaert J."/>
            <person name="Kohler A."/>
            <person name="Nagy L.G."/>
            <person name="Floudas D."/>
            <person name="Copeland A."/>
            <person name="Barry K.W."/>
            <person name="Cichocki N."/>
            <person name="Veneault-Fourrey C."/>
            <person name="LaButti K."/>
            <person name="Lindquist E.A."/>
            <person name="Lipzen A."/>
            <person name="Lundell T."/>
            <person name="Morin E."/>
            <person name="Murat C."/>
            <person name="Sun H."/>
            <person name="Tunlid A."/>
            <person name="Henrissat B."/>
            <person name="Grigoriev I.V."/>
            <person name="Hibbett D.S."/>
            <person name="Martin F."/>
            <person name="Nordberg H.P."/>
            <person name="Cantor M.N."/>
            <person name="Hua S.X."/>
        </authorList>
    </citation>
    <scope>NUCLEOTIDE SEQUENCE [LARGE SCALE GENOMIC DNA]</scope>
    <source>
        <strain evidence="1 2">UH-Slu-Lm8-n1</strain>
    </source>
</reference>
<sequence>MNTADLSSYEIREFLLETFEGKRGYTIKKLSNESVMADDDDEGGIKVRDLAPTAPTPFIFAIRHSYLGA</sequence>
<reference evidence="2" key="2">
    <citation type="submission" date="2015-01" db="EMBL/GenBank/DDBJ databases">
        <title>Evolutionary Origins and Diversification of the Mycorrhizal Mutualists.</title>
        <authorList>
            <consortium name="DOE Joint Genome Institute"/>
            <consortium name="Mycorrhizal Genomics Consortium"/>
            <person name="Kohler A."/>
            <person name="Kuo A."/>
            <person name="Nagy L.G."/>
            <person name="Floudas D."/>
            <person name="Copeland A."/>
            <person name="Barry K.W."/>
            <person name="Cichocki N."/>
            <person name="Veneault-Fourrey C."/>
            <person name="LaButti K."/>
            <person name="Lindquist E.A."/>
            <person name="Lipzen A."/>
            <person name="Lundell T."/>
            <person name="Morin E."/>
            <person name="Murat C."/>
            <person name="Riley R."/>
            <person name="Ohm R."/>
            <person name="Sun H."/>
            <person name="Tunlid A."/>
            <person name="Henrissat B."/>
            <person name="Grigoriev I.V."/>
            <person name="Hibbett D.S."/>
            <person name="Martin F."/>
        </authorList>
    </citation>
    <scope>NUCLEOTIDE SEQUENCE [LARGE SCALE GENOMIC DNA]</scope>
    <source>
        <strain evidence="2">UH-Slu-Lm8-n1</strain>
    </source>
</reference>
<dbReference type="HOGENOM" id="CLU_2777592_0_0_1"/>